<comment type="similarity">
    <text evidence="2">Belongs to the HPPK family.</text>
</comment>
<organism evidence="14 15">
    <name type="scientific">Bacteroides luti</name>
    <dbReference type="NCBI Taxonomy" id="1297750"/>
    <lineage>
        <taxon>Bacteria</taxon>
        <taxon>Pseudomonadati</taxon>
        <taxon>Bacteroidota</taxon>
        <taxon>Bacteroidia</taxon>
        <taxon>Bacteroidales</taxon>
        <taxon>Bacteroidaceae</taxon>
        <taxon>Bacteroides</taxon>
    </lineage>
</organism>
<evidence type="ECO:0000256" key="9">
    <source>
        <dbReference type="ARBA" id="ARBA00022909"/>
    </source>
</evidence>
<dbReference type="GO" id="GO:0046656">
    <property type="term" value="P:folic acid biosynthetic process"/>
    <property type="evidence" value="ECO:0007669"/>
    <property type="project" value="UniProtKB-KW"/>
</dbReference>
<keyword evidence="15" id="KW-1185">Reference proteome</keyword>
<evidence type="ECO:0000256" key="7">
    <source>
        <dbReference type="ARBA" id="ARBA00022777"/>
    </source>
</evidence>
<dbReference type="GO" id="GO:0016301">
    <property type="term" value="F:kinase activity"/>
    <property type="evidence" value="ECO:0007669"/>
    <property type="project" value="UniProtKB-KW"/>
</dbReference>
<gene>
    <name evidence="14" type="ORF">SAMN05444405_101334</name>
</gene>
<keyword evidence="7 14" id="KW-0418">Kinase</keyword>
<keyword evidence="6" id="KW-0547">Nucleotide-binding</keyword>
<evidence type="ECO:0000313" key="14">
    <source>
        <dbReference type="EMBL" id="SHE42097.1"/>
    </source>
</evidence>
<dbReference type="GO" id="GO:0005524">
    <property type="term" value="F:ATP binding"/>
    <property type="evidence" value="ECO:0007669"/>
    <property type="project" value="UniProtKB-KW"/>
</dbReference>
<comment type="function">
    <text evidence="10">Catalyzes the transfer of pyrophosphate from adenosine triphosphate (ATP) to 6-hydroxymethyl-7,8-dihydropterin, an enzymatic step in folate biosynthesis pathway.</text>
</comment>
<dbReference type="PANTHER" id="PTHR43071">
    <property type="entry name" value="2-AMINO-4-HYDROXY-6-HYDROXYMETHYLDIHYDROPTERIDINE PYROPHOSPHOKINASE"/>
    <property type="match status" value="1"/>
</dbReference>
<name>A0A1M4TCW5_9BACE</name>
<dbReference type="EC" id="2.7.6.3" evidence="3"/>
<dbReference type="PANTHER" id="PTHR43071:SF1">
    <property type="entry name" value="2-AMINO-4-HYDROXY-6-HYDROXYMETHYLDIHYDROPTERIDINE PYROPHOSPHOKINASE"/>
    <property type="match status" value="1"/>
</dbReference>
<dbReference type="AlphaFoldDB" id="A0A1M4TCW5"/>
<dbReference type="STRING" id="1297750.SAMN05444405_101334"/>
<evidence type="ECO:0000256" key="10">
    <source>
        <dbReference type="ARBA" id="ARBA00029409"/>
    </source>
</evidence>
<accession>A0A1M4TCW5</accession>
<dbReference type="InterPro" id="IPR000550">
    <property type="entry name" value="Hppk"/>
</dbReference>
<keyword evidence="8" id="KW-0067">ATP-binding</keyword>
<dbReference type="InterPro" id="IPR035907">
    <property type="entry name" value="Hppk_sf"/>
</dbReference>
<protein>
    <recommendedName>
        <fullName evidence="4">2-amino-4-hydroxy-6-hydroxymethyldihydropteridine pyrophosphokinase</fullName>
        <ecNumber evidence="3">2.7.6.3</ecNumber>
    </recommendedName>
    <alternativeName>
        <fullName evidence="11">6-hydroxymethyl-7,8-dihydropterin pyrophosphokinase</fullName>
    </alternativeName>
    <alternativeName>
        <fullName evidence="12">7,8-dihydro-6-hydroxymethylpterin-pyrophosphokinase</fullName>
    </alternativeName>
</protein>
<dbReference type="Gene3D" id="3.30.70.560">
    <property type="entry name" value="7,8-Dihydro-6-hydroxymethylpterin-pyrophosphokinase HPPK"/>
    <property type="match status" value="1"/>
</dbReference>
<comment type="pathway">
    <text evidence="1">Cofactor biosynthesis; tetrahydrofolate biosynthesis; 2-amino-4-hydroxy-6-hydroxymethyl-7,8-dihydropteridine diphosphate from 7,8-dihydroneopterin triphosphate: step 4/4.</text>
</comment>
<evidence type="ECO:0000256" key="11">
    <source>
        <dbReference type="ARBA" id="ARBA00029766"/>
    </source>
</evidence>
<evidence type="ECO:0000256" key="5">
    <source>
        <dbReference type="ARBA" id="ARBA00022679"/>
    </source>
</evidence>
<keyword evidence="9" id="KW-0289">Folate biosynthesis</keyword>
<sequence length="141" mass="16235">MVIHSFYCYFVSKMKVMKQHRCLISIGSNTNRDVNIKLAQKELSIHFQDIYLGKEQDTIPIGMLNPAHFTNQLAKCSTTLSIDEVKNIFKKIESQAGRLPADKIDGIIKLDIDLLIYDNLVLKENDMKKDFIIEGLKEFEL</sequence>
<reference evidence="14 15" key="1">
    <citation type="submission" date="2016-11" db="EMBL/GenBank/DDBJ databases">
        <authorList>
            <person name="Jaros S."/>
            <person name="Januszkiewicz K."/>
            <person name="Wedrychowicz H."/>
        </authorList>
    </citation>
    <scope>NUCLEOTIDE SEQUENCE [LARGE SCALE GENOMIC DNA]</scope>
    <source>
        <strain evidence="14 15">DSM 26991</strain>
    </source>
</reference>
<feature type="domain" description="7,8-dihydro-6-hydroxymethylpterin-pyrophosphokinase" evidence="13">
    <location>
        <begin position="24"/>
        <end position="138"/>
    </location>
</feature>
<dbReference type="Pfam" id="PF01288">
    <property type="entry name" value="HPPK"/>
    <property type="match status" value="1"/>
</dbReference>
<evidence type="ECO:0000313" key="15">
    <source>
        <dbReference type="Proteomes" id="UP000184509"/>
    </source>
</evidence>
<keyword evidence="5" id="KW-0808">Transferase</keyword>
<dbReference type="GO" id="GO:0003848">
    <property type="term" value="F:2-amino-4-hydroxy-6-hydroxymethyldihydropteridine diphosphokinase activity"/>
    <property type="evidence" value="ECO:0007669"/>
    <property type="project" value="UniProtKB-EC"/>
</dbReference>
<evidence type="ECO:0000256" key="1">
    <source>
        <dbReference type="ARBA" id="ARBA00005051"/>
    </source>
</evidence>
<evidence type="ECO:0000256" key="4">
    <source>
        <dbReference type="ARBA" id="ARBA00016218"/>
    </source>
</evidence>
<proteinExistence type="inferred from homology"/>
<dbReference type="GO" id="GO:0046654">
    <property type="term" value="P:tetrahydrofolate biosynthetic process"/>
    <property type="evidence" value="ECO:0007669"/>
    <property type="project" value="UniProtKB-UniPathway"/>
</dbReference>
<dbReference type="Proteomes" id="UP000184509">
    <property type="component" value="Unassembled WGS sequence"/>
</dbReference>
<evidence type="ECO:0000256" key="12">
    <source>
        <dbReference type="ARBA" id="ARBA00033413"/>
    </source>
</evidence>
<evidence type="ECO:0000256" key="2">
    <source>
        <dbReference type="ARBA" id="ARBA00005810"/>
    </source>
</evidence>
<evidence type="ECO:0000256" key="3">
    <source>
        <dbReference type="ARBA" id="ARBA00013253"/>
    </source>
</evidence>
<evidence type="ECO:0000256" key="6">
    <source>
        <dbReference type="ARBA" id="ARBA00022741"/>
    </source>
</evidence>
<dbReference type="SUPFAM" id="SSF55083">
    <property type="entry name" value="6-hydroxymethyl-7,8-dihydropterin pyrophosphokinase, HPPK"/>
    <property type="match status" value="1"/>
</dbReference>
<dbReference type="EMBL" id="FQTV01000001">
    <property type="protein sequence ID" value="SHE42097.1"/>
    <property type="molecule type" value="Genomic_DNA"/>
</dbReference>
<evidence type="ECO:0000259" key="13">
    <source>
        <dbReference type="Pfam" id="PF01288"/>
    </source>
</evidence>
<evidence type="ECO:0000256" key="8">
    <source>
        <dbReference type="ARBA" id="ARBA00022840"/>
    </source>
</evidence>
<dbReference type="UniPathway" id="UPA00077">
    <property type="reaction ID" value="UER00155"/>
</dbReference>